<dbReference type="PANTHER" id="PTHR43792:SF8">
    <property type="entry name" value="[RIBOSOMAL PROTEIN US5]-ALANINE N-ACETYLTRANSFERASE"/>
    <property type="match status" value="1"/>
</dbReference>
<dbReference type="GO" id="GO:0008999">
    <property type="term" value="F:protein-N-terminal-alanine acetyltransferase activity"/>
    <property type="evidence" value="ECO:0007669"/>
    <property type="project" value="UniProtKB-EC"/>
</dbReference>
<dbReference type="InParanoid" id="A0A6M4H4C7"/>
<keyword evidence="2 5" id="KW-0012">Acyltransferase</keyword>
<keyword evidence="1 5" id="KW-0808">Transferase</keyword>
<keyword evidence="5" id="KW-0689">Ribosomal protein</keyword>
<keyword evidence="5" id="KW-0687">Ribonucleoprotein</keyword>
<dbReference type="EMBL" id="CP053073">
    <property type="protein sequence ID" value="QJR14459.1"/>
    <property type="molecule type" value="Genomic_DNA"/>
</dbReference>
<protein>
    <submittedName>
        <fullName evidence="5">[Ribosomal protein S5]-alanine N-acetyltransferase</fullName>
        <ecNumber evidence="5">2.3.1.267</ecNumber>
    </submittedName>
</protein>
<dbReference type="Pfam" id="PF13302">
    <property type="entry name" value="Acetyltransf_3"/>
    <property type="match status" value="1"/>
</dbReference>
<gene>
    <name evidence="5" type="primary">rimJ</name>
    <name evidence="5" type="ORF">DSM104440_01255</name>
</gene>
<evidence type="ECO:0000259" key="4">
    <source>
        <dbReference type="PROSITE" id="PS51186"/>
    </source>
</evidence>
<dbReference type="Gene3D" id="3.40.630.30">
    <property type="match status" value="1"/>
</dbReference>
<evidence type="ECO:0000313" key="6">
    <source>
        <dbReference type="Proteomes" id="UP000503096"/>
    </source>
</evidence>
<accession>A0A6M4H4C7</accession>
<dbReference type="KEGG" id="upl:DSM104440_01255"/>
<dbReference type="GO" id="GO:0005840">
    <property type="term" value="C:ribosome"/>
    <property type="evidence" value="ECO:0007669"/>
    <property type="project" value="UniProtKB-KW"/>
</dbReference>
<proteinExistence type="inferred from homology"/>
<dbReference type="InterPro" id="IPR051531">
    <property type="entry name" value="N-acetyltransferase"/>
</dbReference>
<dbReference type="AlphaFoldDB" id="A0A6M4H4C7"/>
<comment type="similarity">
    <text evidence="3">Belongs to the acetyltransferase family. RimJ subfamily.</text>
</comment>
<dbReference type="EC" id="2.3.1.267" evidence="5"/>
<evidence type="ECO:0000256" key="2">
    <source>
        <dbReference type="ARBA" id="ARBA00023315"/>
    </source>
</evidence>
<dbReference type="SUPFAM" id="SSF55729">
    <property type="entry name" value="Acyl-CoA N-acyltransferases (Nat)"/>
    <property type="match status" value="1"/>
</dbReference>
<dbReference type="InterPro" id="IPR000182">
    <property type="entry name" value="GNAT_dom"/>
</dbReference>
<dbReference type="Proteomes" id="UP000503096">
    <property type="component" value="Chromosome"/>
</dbReference>
<dbReference type="PROSITE" id="PS51186">
    <property type="entry name" value="GNAT"/>
    <property type="match status" value="1"/>
</dbReference>
<dbReference type="FunCoup" id="A0A6M4H4C7">
    <property type="interactions" value="147"/>
</dbReference>
<reference evidence="5 6" key="1">
    <citation type="submission" date="2020-04" db="EMBL/GenBank/DDBJ databases">
        <title>Usitatibacter rugosus gen. nov., sp. nov. and Usitatibacter palustris sp. nov., novel members of Usitatibacteraceae fam. nov. within the order Nitrosomonadales isolated from soil.</title>
        <authorList>
            <person name="Huber K.J."/>
            <person name="Neumann-Schaal M."/>
            <person name="Geppert A."/>
            <person name="Luckner M."/>
            <person name="Wanner G."/>
            <person name="Overmann J."/>
        </authorList>
    </citation>
    <scope>NUCLEOTIDE SEQUENCE [LARGE SCALE GENOMIC DNA]</scope>
    <source>
        <strain evidence="5 6">Swamp67</strain>
    </source>
</reference>
<dbReference type="PANTHER" id="PTHR43792">
    <property type="entry name" value="GNAT FAMILY, PUTATIVE (AFU_ORTHOLOGUE AFUA_3G00765)-RELATED-RELATED"/>
    <property type="match status" value="1"/>
</dbReference>
<evidence type="ECO:0000313" key="5">
    <source>
        <dbReference type="EMBL" id="QJR14459.1"/>
    </source>
</evidence>
<dbReference type="GO" id="GO:0005737">
    <property type="term" value="C:cytoplasm"/>
    <property type="evidence" value="ECO:0007669"/>
    <property type="project" value="TreeGrafter"/>
</dbReference>
<evidence type="ECO:0000256" key="3">
    <source>
        <dbReference type="ARBA" id="ARBA00038502"/>
    </source>
</evidence>
<sequence>MAHLRALSGLPELSTARLSLRLARPAMADAMARFLADNWTGHLDRWSPPAGPGWFEPAFWRARLERSEFEWRSGTAARFVVQPLGPESGEVIGSINLTNVVRGPFQACHLGYQIARSHEGQGLMHEALDALVAFAFREMRLHRIMANYVPTNARSAKLLDRLGFVREGLAKDYLFIDGAWRDHVLTAKTFAAFEQDWLDVPGR</sequence>
<feature type="domain" description="N-acetyltransferase" evidence="4">
    <location>
        <begin position="18"/>
        <end position="191"/>
    </location>
</feature>
<dbReference type="InterPro" id="IPR016181">
    <property type="entry name" value="Acyl_CoA_acyltransferase"/>
</dbReference>
<keyword evidence="6" id="KW-1185">Reference proteome</keyword>
<evidence type="ECO:0000256" key="1">
    <source>
        <dbReference type="ARBA" id="ARBA00022679"/>
    </source>
</evidence>
<organism evidence="5 6">
    <name type="scientific">Usitatibacter palustris</name>
    <dbReference type="NCBI Taxonomy" id="2732487"/>
    <lineage>
        <taxon>Bacteria</taxon>
        <taxon>Pseudomonadati</taxon>
        <taxon>Pseudomonadota</taxon>
        <taxon>Betaproteobacteria</taxon>
        <taxon>Nitrosomonadales</taxon>
        <taxon>Usitatibacteraceae</taxon>
        <taxon>Usitatibacter</taxon>
    </lineage>
</organism>
<name>A0A6M4H4C7_9PROT</name>